<dbReference type="OrthoDB" id="9801625at2"/>
<dbReference type="AlphaFoldDB" id="A0A3Q9RNJ7"/>
<dbReference type="InterPro" id="IPR050965">
    <property type="entry name" value="UPF0336/Enoyl-CoA_hydratase"/>
</dbReference>
<protein>
    <submittedName>
        <fullName evidence="1">MaoC domain-containing protein dehydratase</fullName>
    </submittedName>
</protein>
<accession>A0A3Q9RNJ7</accession>
<organism evidence="1 2">
    <name type="scientific">Peribacillus asahii</name>
    <dbReference type="NCBI Taxonomy" id="228899"/>
    <lineage>
        <taxon>Bacteria</taxon>
        <taxon>Bacillati</taxon>
        <taxon>Bacillota</taxon>
        <taxon>Bacilli</taxon>
        <taxon>Bacillales</taxon>
        <taxon>Bacillaceae</taxon>
        <taxon>Peribacillus</taxon>
    </lineage>
</organism>
<dbReference type="InterPro" id="IPR029069">
    <property type="entry name" value="HotDog_dom_sf"/>
</dbReference>
<dbReference type="RefSeq" id="WP_127760544.1">
    <property type="nucleotide sequence ID" value="NZ_CP026095.1"/>
</dbReference>
<dbReference type="KEGG" id="pasa:BAOM_2692"/>
<evidence type="ECO:0000313" key="2">
    <source>
        <dbReference type="Proteomes" id="UP000283095"/>
    </source>
</evidence>
<name>A0A3Q9RNJ7_9BACI</name>
<gene>
    <name evidence="1" type="ORF">BAOM_2692</name>
</gene>
<dbReference type="GO" id="GO:0019171">
    <property type="term" value="F:(3R)-hydroxyacyl-[acyl-carrier-protein] dehydratase activity"/>
    <property type="evidence" value="ECO:0007669"/>
    <property type="project" value="TreeGrafter"/>
</dbReference>
<dbReference type="GO" id="GO:0006633">
    <property type="term" value="P:fatty acid biosynthetic process"/>
    <property type="evidence" value="ECO:0007669"/>
    <property type="project" value="TreeGrafter"/>
</dbReference>
<evidence type="ECO:0000313" key="1">
    <source>
        <dbReference type="EMBL" id="AZV43301.1"/>
    </source>
</evidence>
<dbReference type="Proteomes" id="UP000283095">
    <property type="component" value="Chromosome"/>
</dbReference>
<proteinExistence type="predicted"/>
<dbReference type="Gene3D" id="3.10.129.10">
    <property type="entry name" value="Hotdog Thioesterase"/>
    <property type="match status" value="1"/>
</dbReference>
<dbReference type="EMBL" id="CP026095">
    <property type="protein sequence ID" value="AZV43301.1"/>
    <property type="molecule type" value="Genomic_DNA"/>
</dbReference>
<dbReference type="PANTHER" id="PTHR43437">
    <property type="entry name" value="HYDROXYACYL-THIOESTER DEHYDRATASE TYPE 2, MITOCHONDRIAL-RELATED"/>
    <property type="match status" value="1"/>
</dbReference>
<dbReference type="CDD" id="cd03449">
    <property type="entry name" value="R_hydratase"/>
    <property type="match status" value="1"/>
</dbReference>
<reference evidence="1 2" key="1">
    <citation type="submission" date="2018-01" db="EMBL/GenBank/DDBJ databases">
        <title>Bacillus asahii Genome sequencing and assembly.</title>
        <authorList>
            <person name="Jiang H."/>
            <person name="Feng Y."/>
            <person name="Zhao F."/>
            <person name="Lin X."/>
        </authorList>
    </citation>
    <scope>NUCLEOTIDE SEQUENCE [LARGE SCALE GENOMIC DNA]</scope>
    <source>
        <strain evidence="1 2">OM18</strain>
    </source>
</reference>
<dbReference type="SUPFAM" id="SSF54637">
    <property type="entry name" value="Thioesterase/thiol ester dehydrase-isomerase"/>
    <property type="match status" value="1"/>
</dbReference>
<dbReference type="PANTHER" id="PTHR43437:SF3">
    <property type="entry name" value="HYDROXYACYL-THIOESTER DEHYDRATASE TYPE 2, MITOCHONDRIAL"/>
    <property type="match status" value="1"/>
</dbReference>
<sequence>MNLSTSELFIGQIARLRRIFTEDDVQQCNELTKDFNPIYQRNEDSWKNHRYSQPIVPGMLVEGLVTQVITDKLPGRACVLLQKEMIYYHPVHAGDVITAELTIIDVNLERNWVTQKVTCFNQNGTEVIKGQVVLFVLSER</sequence>